<protein>
    <submittedName>
        <fullName evidence="2">Uncharacterized protein</fullName>
    </submittedName>
</protein>
<dbReference type="AlphaFoldDB" id="A0A1D2AAK1"/>
<sequence>MQPPRSVSARHSGFSGCQHSSKHLSHRATPAIGRRGGRQLAAHRPCGGRGACVRVGCCCTPTGTFWGDIGLTGHPCFPCCPTAAGPSHFPGRGMAPCHRFVHGDEQQPRQGRERRRASAWQQREHAPAPSLLAEQAQAETRGGGAGRGPVQGERVPRGEGGVGRGPAPAAPRHHGAPGLRHLSGKPGGHPCPGAMRPPLLRGVPRRPVSQLQGPAPVPYLPDAMHRAAGEAKGHRRRAGPAGSAGVTQDQDHARGEAGGLEGPRRRAGARADAGAAPQGRQADGPSRAAPDAGPARTVGPPPRRHPRRLPHHGGARRTIRTAGRPGGPESQDRRRAARHQRPRLLRPGRDEGALRGLQRAAARGGAVPCAGPRRPGPRRRGAAMVPPRLCPRPRQGPGRAARHLQPGPRVEVRPRGAAPVVGGHRRGSSRRSGPLKVLRCITIHLQTGPT</sequence>
<feature type="compositionally biased region" description="Basic and acidic residues" evidence="1">
    <location>
        <begin position="223"/>
        <end position="232"/>
    </location>
</feature>
<dbReference type="EMBL" id="GDKF01002521">
    <property type="protein sequence ID" value="JAT76101.1"/>
    <property type="molecule type" value="Transcribed_RNA"/>
</dbReference>
<feature type="compositionally biased region" description="Low complexity" evidence="1">
    <location>
        <begin position="270"/>
        <end position="284"/>
    </location>
</feature>
<proteinExistence type="predicted"/>
<feature type="region of interest" description="Disordered" evidence="1">
    <location>
        <begin position="103"/>
        <end position="433"/>
    </location>
</feature>
<evidence type="ECO:0000256" key="1">
    <source>
        <dbReference type="SAM" id="MobiDB-lite"/>
    </source>
</evidence>
<feature type="compositionally biased region" description="Low complexity" evidence="1">
    <location>
        <begin position="196"/>
        <end position="208"/>
    </location>
</feature>
<feature type="compositionally biased region" description="Low complexity" evidence="1">
    <location>
        <begin position="354"/>
        <end position="373"/>
    </location>
</feature>
<evidence type="ECO:0000313" key="2">
    <source>
        <dbReference type="EMBL" id="JAT76101.1"/>
    </source>
</evidence>
<reference evidence="2" key="1">
    <citation type="submission" date="2015-08" db="EMBL/GenBank/DDBJ databases">
        <authorList>
            <person name="Babu N.S."/>
            <person name="Beckwith C.J."/>
            <person name="Beseler K.G."/>
            <person name="Brison A."/>
            <person name="Carone J.V."/>
            <person name="Caskin T.P."/>
            <person name="Diamond M."/>
            <person name="Durham M.E."/>
            <person name="Foxe J.M."/>
            <person name="Go M."/>
            <person name="Henderson B.A."/>
            <person name="Jones I.B."/>
            <person name="McGettigan J.A."/>
            <person name="Micheletti S.J."/>
            <person name="Nasrallah M.E."/>
            <person name="Ortiz D."/>
            <person name="Piller C.R."/>
            <person name="Privatt S.R."/>
            <person name="Schneider S.L."/>
            <person name="Sharp S."/>
            <person name="Smith T.C."/>
            <person name="Stanton J.D."/>
            <person name="Ullery H.E."/>
            <person name="Wilson R.J."/>
            <person name="Serrano M.G."/>
            <person name="Buck G."/>
            <person name="Lee V."/>
            <person name="Wang Y."/>
            <person name="Carvalho R."/>
            <person name="Voegtly L."/>
            <person name="Shi R."/>
            <person name="Duckworth R."/>
            <person name="Johnson A."/>
            <person name="Loviza R."/>
            <person name="Walstead R."/>
            <person name="Shah Z."/>
            <person name="Kiflezghi M."/>
            <person name="Wade K."/>
            <person name="Ball S.L."/>
            <person name="Bradley K.W."/>
            <person name="Asai D.J."/>
            <person name="Bowman C.A."/>
            <person name="Russell D.A."/>
            <person name="Pope W.H."/>
            <person name="Jacobs-Sera D."/>
            <person name="Hendrix R.W."/>
            <person name="Hatfull G.F."/>
        </authorList>
    </citation>
    <scope>NUCLEOTIDE SEQUENCE</scope>
</reference>
<organism evidence="2">
    <name type="scientific">Auxenochlorella protothecoides</name>
    <name type="common">Green microalga</name>
    <name type="synonym">Chlorella protothecoides</name>
    <dbReference type="NCBI Taxonomy" id="3075"/>
    <lineage>
        <taxon>Eukaryota</taxon>
        <taxon>Viridiplantae</taxon>
        <taxon>Chlorophyta</taxon>
        <taxon>core chlorophytes</taxon>
        <taxon>Trebouxiophyceae</taxon>
        <taxon>Chlorellales</taxon>
        <taxon>Chlorellaceae</taxon>
        <taxon>Auxenochlorella</taxon>
    </lineage>
</organism>
<feature type="compositionally biased region" description="Basic residues" evidence="1">
    <location>
        <begin position="302"/>
        <end position="319"/>
    </location>
</feature>
<feature type="region of interest" description="Disordered" evidence="1">
    <location>
        <begin position="1"/>
        <end position="36"/>
    </location>
</feature>
<name>A0A1D2AAK1_AUXPR</name>
<feature type="compositionally biased region" description="Basic residues" evidence="1">
    <location>
        <begin position="335"/>
        <end position="346"/>
    </location>
</feature>
<accession>A0A1D2AAK1</accession>
<feature type="compositionally biased region" description="Low complexity" evidence="1">
    <location>
        <begin position="382"/>
        <end position="399"/>
    </location>
</feature>
<gene>
    <name evidence="2" type="ORF">g.20207</name>
</gene>